<sequence>MTFVSIGFFALCAAVLMVMSRRLELRHPDATVTELFDRLLDDPAVRIAVVVIWWWLGWHFLAGATL</sequence>
<dbReference type="Pfam" id="PF19684">
    <property type="entry name" value="DUF6186"/>
    <property type="match status" value="1"/>
</dbReference>
<dbReference type="Proteomes" id="UP001230289">
    <property type="component" value="Unassembled WGS sequence"/>
</dbReference>
<dbReference type="RefSeq" id="WP_308490583.1">
    <property type="nucleotide sequence ID" value="NZ_JAVFCB010000013.1"/>
</dbReference>
<organism evidence="2 3">
    <name type="scientific">Microbacterium capsulatum</name>
    <dbReference type="NCBI Taxonomy" id="3041921"/>
    <lineage>
        <taxon>Bacteria</taxon>
        <taxon>Bacillati</taxon>
        <taxon>Actinomycetota</taxon>
        <taxon>Actinomycetes</taxon>
        <taxon>Micrococcales</taxon>
        <taxon>Microbacteriaceae</taxon>
        <taxon>Microbacterium</taxon>
    </lineage>
</organism>
<evidence type="ECO:0000313" key="3">
    <source>
        <dbReference type="Proteomes" id="UP001230289"/>
    </source>
</evidence>
<keyword evidence="3" id="KW-1185">Reference proteome</keyword>
<reference evidence="2 3" key="1">
    <citation type="submission" date="2023-08" db="EMBL/GenBank/DDBJ databases">
        <title>Microbacterium sp. nov., isolated from a waste landfill.</title>
        <authorList>
            <person name="Wen W."/>
        </authorList>
    </citation>
    <scope>NUCLEOTIDE SEQUENCE [LARGE SCALE GENOMIC DNA]</scope>
    <source>
        <strain evidence="2 3">ASV81</strain>
    </source>
</reference>
<gene>
    <name evidence="2" type="ORF">RBR11_17075</name>
</gene>
<keyword evidence="1" id="KW-0812">Transmembrane</keyword>
<keyword evidence="1" id="KW-0472">Membrane</keyword>
<name>A0ABU0XPE3_9MICO</name>
<dbReference type="InterPro" id="IPR046177">
    <property type="entry name" value="DUF6186"/>
</dbReference>
<accession>A0ABU0XPE3</accession>
<proteinExistence type="predicted"/>
<keyword evidence="1" id="KW-1133">Transmembrane helix</keyword>
<dbReference type="EMBL" id="JAVFCB010000013">
    <property type="protein sequence ID" value="MDQ4215630.1"/>
    <property type="molecule type" value="Genomic_DNA"/>
</dbReference>
<feature type="transmembrane region" description="Helical" evidence="1">
    <location>
        <begin position="44"/>
        <end position="64"/>
    </location>
</feature>
<protein>
    <submittedName>
        <fullName evidence="2">DUF6186 family protein</fullName>
    </submittedName>
</protein>
<evidence type="ECO:0000313" key="2">
    <source>
        <dbReference type="EMBL" id="MDQ4215630.1"/>
    </source>
</evidence>
<comment type="caution">
    <text evidence="2">The sequence shown here is derived from an EMBL/GenBank/DDBJ whole genome shotgun (WGS) entry which is preliminary data.</text>
</comment>
<evidence type="ECO:0000256" key="1">
    <source>
        <dbReference type="SAM" id="Phobius"/>
    </source>
</evidence>